<keyword evidence="4" id="KW-1185">Reference proteome</keyword>
<gene>
    <name evidence="3" type="ORF">LMG28138_06048</name>
</gene>
<evidence type="ECO:0000256" key="1">
    <source>
        <dbReference type="SAM" id="MobiDB-lite"/>
    </source>
</evidence>
<accession>A0A6S7BPD8</accession>
<evidence type="ECO:0000313" key="4">
    <source>
        <dbReference type="Proteomes" id="UP000494115"/>
    </source>
</evidence>
<name>A0A6S7BPD8_9BURK</name>
<dbReference type="Proteomes" id="UP000494115">
    <property type="component" value="Unassembled WGS sequence"/>
</dbReference>
<feature type="chain" id="PRO_5028981434" evidence="2">
    <location>
        <begin position="22"/>
        <end position="68"/>
    </location>
</feature>
<sequence length="68" mass="7054">MKRLLFAPGIACLLRVTSVFAQSNPDQSNAAIAQNFAFMNHPPPPPVPASTPAATGSARDLIEAGNPP</sequence>
<feature type="signal peptide" evidence="2">
    <location>
        <begin position="1"/>
        <end position="21"/>
    </location>
</feature>
<dbReference type="EMBL" id="CADIKM010000135">
    <property type="protein sequence ID" value="CAB3808478.1"/>
    <property type="molecule type" value="Genomic_DNA"/>
</dbReference>
<keyword evidence="2" id="KW-0732">Signal</keyword>
<proteinExistence type="predicted"/>
<organism evidence="3 4">
    <name type="scientific">Pararobbsia alpina</name>
    <dbReference type="NCBI Taxonomy" id="621374"/>
    <lineage>
        <taxon>Bacteria</taxon>
        <taxon>Pseudomonadati</taxon>
        <taxon>Pseudomonadota</taxon>
        <taxon>Betaproteobacteria</taxon>
        <taxon>Burkholderiales</taxon>
        <taxon>Burkholderiaceae</taxon>
        <taxon>Pararobbsia</taxon>
    </lineage>
</organism>
<evidence type="ECO:0000313" key="3">
    <source>
        <dbReference type="EMBL" id="CAB3808478.1"/>
    </source>
</evidence>
<evidence type="ECO:0000256" key="2">
    <source>
        <dbReference type="SAM" id="SignalP"/>
    </source>
</evidence>
<reference evidence="3 4" key="1">
    <citation type="submission" date="2020-04" db="EMBL/GenBank/DDBJ databases">
        <authorList>
            <person name="De Canck E."/>
        </authorList>
    </citation>
    <scope>NUCLEOTIDE SEQUENCE [LARGE SCALE GENOMIC DNA]</scope>
    <source>
        <strain evidence="3 4">LMG 28138</strain>
    </source>
</reference>
<feature type="region of interest" description="Disordered" evidence="1">
    <location>
        <begin position="41"/>
        <end position="68"/>
    </location>
</feature>
<protein>
    <submittedName>
        <fullName evidence="3">Uncharacterized protein</fullName>
    </submittedName>
</protein>
<dbReference type="AlphaFoldDB" id="A0A6S7BPD8"/>